<reference evidence="3" key="1">
    <citation type="submission" date="2022-12" db="EMBL/GenBank/DDBJ databases">
        <title>Draft genome assemblies for two species of Escallonia (Escalloniales).</title>
        <authorList>
            <person name="Chanderbali A."/>
            <person name="Dervinis C."/>
            <person name="Anghel I."/>
            <person name="Soltis D."/>
            <person name="Soltis P."/>
            <person name="Zapata F."/>
        </authorList>
    </citation>
    <scope>NUCLEOTIDE SEQUENCE</scope>
    <source>
        <strain evidence="3">UCBG64.0493</strain>
        <tissue evidence="3">Leaf</tissue>
    </source>
</reference>
<dbReference type="EMBL" id="JAVXUP010000112">
    <property type="protein sequence ID" value="KAK3037871.1"/>
    <property type="molecule type" value="Genomic_DNA"/>
</dbReference>
<keyword evidence="4" id="KW-1185">Reference proteome</keyword>
<organism evidence="3 4">
    <name type="scientific">Escallonia herrerae</name>
    <dbReference type="NCBI Taxonomy" id="1293975"/>
    <lineage>
        <taxon>Eukaryota</taxon>
        <taxon>Viridiplantae</taxon>
        <taxon>Streptophyta</taxon>
        <taxon>Embryophyta</taxon>
        <taxon>Tracheophyta</taxon>
        <taxon>Spermatophyta</taxon>
        <taxon>Magnoliopsida</taxon>
        <taxon>eudicotyledons</taxon>
        <taxon>Gunneridae</taxon>
        <taxon>Pentapetalae</taxon>
        <taxon>asterids</taxon>
        <taxon>campanulids</taxon>
        <taxon>Escalloniales</taxon>
        <taxon>Escalloniaceae</taxon>
        <taxon>Escallonia</taxon>
    </lineage>
</organism>
<feature type="region of interest" description="Disordered" evidence="1">
    <location>
        <begin position="186"/>
        <end position="247"/>
    </location>
</feature>
<name>A0AA88X1G2_9ASTE</name>
<dbReference type="InterPro" id="IPR040256">
    <property type="entry name" value="At4g02000-like"/>
</dbReference>
<proteinExistence type="predicted"/>
<dbReference type="AlphaFoldDB" id="A0AA88X1G2"/>
<dbReference type="Pfam" id="PF14392">
    <property type="entry name" value="zf-CCHC_4"/>
    <property type="match status" value="1"/>
</dbReference>
<gene>
    <name evidence="3" type="ORF">RJ639_031231</name>
</gene>
<feature type="compositionally biased region" description="Polar residues" evidence="1">
    <location>
        <begin position="194"/>
        <end position="208"/>
    </location>
</feature>
<evidence type="ECO:0000256" key="1">
    <source>
        <dbReference type="SAM" id="MobiDB-lite"/>
    </source>
</evidence>
<evidence type="ECO:0000259" key="2">
    <source>
        <dbReference type="Pfam" id="PF14392"/>
    </source>
</evidence>
<dbReference type="Proteomes" id="UP001188597">
    <property type="component" value="Unassembled WGS sequence"/>
</dbReference>
<feature type="domain" description="Zinc knuckle CX2CX4HX4C" evidence="2">
    <location>
        <begin position="91"/>
        <end position="136"/>
    </location>
</feature>
<dbReference type="PANTHER" id="PTHR31286">
    <property type="entry name" value="GLYCINE-RICH CELL WALL STRUCTURAL PROTEIN 1.8-LIKE"/>
    <property type="match status" value="1"/>
</dbReference>
<evidence type="ECO:0000313" key="3">
    <source>
        <dbReference type="EMBL" id="KAK3037871.1"/>
    </source>
</evidence>
<accession>A0AA88X1G2</accession>
<evidence type="ECO:0000313" key="4">
    <source>
        <dbReference type="Proteomes" id="UP001188597"/>
    </source>
</evidence>
<dbReference type="PANTHER" id="PTHR31286:SF178">
    <property type="entry name" value="DUF4283 DOMAIN-CONTAINING PROTEIN"/>
    <property type="match status" value="1"/>
</dbReference>
<protein>
    <recommendedName>
        <fullName evidence="2">Zinc knuckle CX2CX4HX4C domain-containing protein</fullName>
    </recommendedName>
</protein>
<sequence length="247" mass="28395">MGQKKDYGQSPWSIMNSYLVVRDWPSDYAIDDVPFDYSPFWVRIFSLPPNQMTKNNAEKIGSQIEKVLDIDFTSDGQISRNKFLRIQVEINITQPLHSGFHRSREATSHSWINLRYERIPGFYFNCGRLGHVQRGCVFPHSPAQIERRNPYGPWLRAEFEGKCPKESEWNPNLLQKVADLKSHLEEAGRRRSSKTSANDVFEVATSSSDKPKPHHLSSKHLTPDMPPNLSENPSPFFPNFKPLPSLA</sequence>
<dbReference type="InterPro" id="IPR025836">
    <property type="entry name" value="Zn_knuckle_CX2CX4HX4C"/>
</dbReference>
<comment type="caution">
    <text evidence="3">The sequence shown here is derived from an EMBL/GenBank/DDBJ whole genome shotgun (WGS) entry which is preliminary data.</text>
</comment>